<feature type="transmembrane region" description="Helical" evidence="6">
    <location>
        <begin position="149"/>
        <end position="165"/>
    </location>
</feature>
<evidence type="ECO:0000256" key="5">
    <source>
        <dbReference type="ARBA" id="ARBA00022833"/>
    </source>
</evidence>
<keyword evidence="3" id="KW-0479">Metal-binding</keyword>
<reference evidence="8 9" key="1">
    <citation type="journal article" date="2023" name="Chemosphere">
        <title>Whole genome analysis of Flavobacterium aziz-sancarii sp. nov., isolated from Ardley Island (Antarctica), revealed a rich resistome and bioremediation potential.</title>
        <authorList>
            <person name="Otur C."/>
            <person name="Okay S."/>
            <person name="Kurt-Kizildogan A."/>
        </authorList>
    </citation>
    <scope>NUCLEOTIDE SEQUENCE [LARGE SCALE GENOMIC DNA]</scope>
    <source>
        <strain evidence="8 9">AC</strain>
    </source>
</reference>
<protein>
    <submittedName>
        <fullName evidence="8">MBL fold metallo-hydrolase</fullName>
    </submittedName>
</protein>
<dbReference type="Proteomes" id="UP001212170">
    <property type="component" value="Unassembled WGS sequence"/>
</dbReference>
<dbReference type="Pfam" id="PF00753">
    <property type="entry name" value="Lactamase_B"/>
    <property type="match status" value="1"/>
</dbReference>
<feature type="transmembrane region" description="Helical" evidence="6">
    <location>
        <begin position="116"/>
        <end position="137"/>
    </location>
</feature>
<keyword evidence="6" id="KW-0812">Transmembrane</keyword>
<dbReference type="InterPro" id="IPR001279">
    <property type="entry name" value="Metallo-B-lactamas"/>
</dbReference>
<dbReference type="SUPFAM" id="SSF56281">
    <property type="entry name" value="Metallo-hydrolase/oxidoreductase"/>
    <property type="match status" value="1"/>
</dbReference>
<keyword evidence="9" id="KW-1185">Reference proteome</keyword>
<sequence length="506" mass="57389">MKRLFKFLKKSPDRIAIAASAIGILLYLFLIPIWNNQGSEIAKFMAEDAVPDQPVKYGHYFVIIYFSLLIAIWSSRFVRQQFFKNGAILFIAIALSGNVLIYWTSEYLTIYARKIFFDYIEVPAIVILLLFFTLMVYKSKEQSSSNFKKYFYLVPIPLTLFFIILCQDIPLAAVITLLICILILSSNNQQTEKTDSKTKWYSITVKIIAIVLILISFAISFAIKYRPTNIVGENPEIQNEDFAKNSGIELYVFNTGFNRMAKALSPTYKKWRPCPIYLIKHPKFGYILFDSGISEKVALEGQSGLGFPMSFLFESKSKPEMLSFNQLKRFGVNPDEIKYLAISHLHDDHIGTVDAFKNAQLIMNGESKPKEGSLPEFKAASAFKESASVVGKSYDLFGDGTLQLIEKPGHTDSDLMILVNLDKGPVLLTGDAVVHADWLQSTDVERLPTQPEKAAQNRNNIRNLELKSPELIVFPGHDMPVIQKNRTDIFLVNPLFFTTAYLNIKN</sequence>
<comment type="similarity">
    <text evidence="2">Belongs to the metallo-beta-lactamase superfamily.</text>
</comment>
<evidence type="ECO:0000256" key="3">
    <source>
        <dbReference type="ARBA" id="ARBA00022723"/>
    </source>
</evidence>
<dbReference type="InterPro" id="IPR036866">
    <property type="entry name" value="RibonucZ/Hydroxyglut_hydro"/>
</dbReference>
<accession>A0ABT4WGF4</accession>
<comment type="cofactor">
    <cofactor evidence="1">
        <name>Zn(2+)</name>
        <dbReference type="ChEBI" id="CHEBI:29105"/>
    </cofactor>
</comment>
<dbReference type="PANTHER" id="PTHR42978:SF2">
    <property type="entry name" value="102 KBASES UNSTABLE REGION: FROM 1 TO 119443"/>
    <property type="match status" value="1"/>
</dbReference>
<comment type="caution">
    <text evidence="8">The sequence shown here is derived from an EMBL/GenBank/DDBJ whole genome shotgun (WGS) entry which is preliminary data.</text>
</comment>
<proteinExistence type="inferred from homology"/>
<keyword evidence="6" id="KW-1133">Transmembrane helix</keyword>
<evidence type="ECO:0000256" key="1">
    <source>
        <dbReference type="ARBA" id="ARBA00001947"/>
    </source>
</evidence>
<feature type="transmembrane region" description="Helical" evidence="6">
    <location>
        <begin position="57"/>
        <end position="74"/>
    </location>
</feature>
<feature type="domain" description="Metallo-beta-lactamase" evidence="7">
    <location>
        <begin position="273"/>
        <end position="477"/>
    </location>
</feature>
<dbReference type="EMBL" id="JAMZNK010000032">
    <property type="protein sequence ID" value="MDA6071297.1"/>
    <property type="molecule type" value="Genomic_DNA"/>
</dbReference>
<feature type="transmembrane region" description="Helical" evidence="6">
    <location>
        <begin position="171"/>
        <end position="188"/>
    </location>
</feature>
<dbReference type="PANTHER" id="PTHR42978">
    <property type="entry name" value="QUORUM-QUENCHING LACTONASE YTNP-RELATED-RELATED"/>
    <property type="match status" value="1"/>
</dbReference>
<keyword evidence="6" id="KW-0472">Membrane</keyword>
<evidence type="ECO:0000256" key="6">
    <source>
        <dbReference type="SAM" id="Phobius"/>
    </source>
</evidence>
<dbReference type="Gene3D" id="3.60.15.10">
    <property type="entry name" value="Ribonuclease Z/Hydroxyacylglutathione hydrolase-like"/>
    <property type="match status" value="1"/>
</dbReference>
<dbReference type="SMART" id="SM00849">
    <property type="entry name" value="Lactamase_B"/>
    <property type="match status" value="1"/>
</dbReference>
<keyword evidence="5" id="KW-0862">Zinc</keyword>
<evidence type="ECO:0000259" key="7">
    <source>
        <dbReference type="SMART" id="SM00849"/>
    </source>
</evidence>
<name>A0ABT4WGF4_9FLAO</name>
<feature type="transmembrane region" description="Helical" evidence="6">
    <location>
        <begin position="200"/>
        <end position="223"/>
    </location>
</feature>
<evidence type="ECO:0000256" key="2">
    <source>
        <dbReference type="ARBA" id="ARBA00007749"/>
    </source>
</evidence>
<dbReference type="RefSeq" id="WP_271337111.1">
    <property type="nucleotide sequence ID" value="NZ_JAMZNK010000032.1"/>
</dbReference>
<feature type="transmembrane region" description="Helical" evidence="6">
    <location>
        <begin position="15"/>
        <end position="34"/>
    </location>
</feature>
<gene>
    <name evidence="8" type="ORF">NJT12_16890</name>
</gene>
<evidence type="ECO:0000313" key="8">
    <source>
        <dbReference type="EMBL" id="MDA6071297.1"/>
    </source>
</evidence>
<evidence type="ECO:0000313" key="9">
    <source>
        <dbReference type="Proteomes" id="UP001212170"/>
    </source>
</evidence>
<evidence type="ECO:0000256" key="4">
    <source>
        <dbReference type="ARBA" id="ARBA00022801"/>
    </source>
</evidence>
<dbReference type="InterPro" id="IPR051013">
    <property type="entry name" value="MBL_superfamily_lactonases"/>
</dbReference>
<feature type="transmembrane region" description="Helical" evidence="6">
    <location>
        <begin position="86"/>
        <end position="104"/>
    </location>
</feature>
<keyword evidence="4" id="KW-0378">Hydrolase</keyword>
<organism evidence="8 9">
    <name type="scientific">Flavobacterium azizsancarii</name>
    <dbReference type="NCBI Taxonomy" id="2961580"/>
    <lineage>
        <taxon>Bacteria</taxon>
        <taxon>Pseudomonadati</taxon>
        <taxon>Bacteroidota</taxon>
        <taxon>Flavobacteriia</taxon>
        <taxon>Flavobacteriales</taxon>
        <taxon>Flavobacteriaceae</taxon>
        <taxon>Flavobacterium</taxon>
    </lineage>
</organism>